<gene>
    <name evidence="2" type="ORF">B9Z19DRAFT_1122323</name>
</gene>
<evidence type="ECO:0000313" key="3">
    <source>
        <dbReference type="Proteomes" id="UP000244722"/>
    </source>
</evidence>
<proteinExistence type="predicted"/>
<comment type="caution">
    <text evidence="2">The sequence shown here is derived from an EMBL/GenBank/DDBJ whole genome shotgun (WGS) entry which is preliminary data.</text>
</comment>
<accession>A0A2T7A0N6</accession>
<protein>
    <submittedName>
        <fullName evidence="2">Uncharacterized protein</fullName>
    </submittedName>
</protein>
<feature type="coiled-coil region" evidence="1">
    <location>
        <begin position="67"/>
        <end position="94"/>
    </location>
</feature>
<sequence length="98" mass="11207">MDRIQTSAQLLAELTQYQQAYKALAKRIETKLGRHEEDARGVRYTAEQIAYRAEMLKHVLEPMYGELHGLGAKVEKMEREFRDLEAAEALLSLRGGSQ</sequence>
<evidence type="ECO:0000256" key="1">
    <source>
        <dbReference type="SAM" id="Coils"/>
    </source>
</evidence>
<organism evidence="2 3">
    <name type="scientific">Tuber borchii</name>
    <name type="common">White truffle</name>
    <dbReference type="NCBI Taxonomy" id="42251"/>
    <lineage>
        <taxon>Eukaryota</taxon>
        <taxon>Fungi</taxon>
        <taxon>Dikarya</taxon>
        <taxon>Ascomycota</taxon>
        <taxon>Pezizomycotina</taxon>
        <taxon>Pezizomycetes</taxon>
        <taxon>Pezizales</taxon>
        <taxon>Tuberaceae</taxon>
        <taxon>Tuber</taxon>
    </lineage>
</organism>
<dbReference type="EMBL" id="NESQ01000047">
    <property type="protein sequence ID" value="PUU81293.1"/>
    <property type="molecule type" value="Genomic_DNA"/>
</dbReference>
<dbReference type="AlphaFoldDB" id="A0A2T7A0N6"/>
<name>A0A2T7A0N6_TUBBO</name>
<keyword evidence="3" id="KW-1185">Reference proteome</keyword>
<evidence type="ECO:0000313" key="2">
    <source>
        <dbReference type="EMBL" id="PUU81293.1"/>
    </source>
</evidence>
<reference evidence="2 3" key="1">
    <citation type="submission" date="2017-04" db="EMBL/GenBank/DDBJ databases">
        <title>Draft genome sequence of Tuber borchii Vittad., a whitish edible truffle.</title>
        <authorList>
            <consortium name="DOE Joint Genome Institute"/>
            <person name="Murat C."/>
            <person name="Kuo A."/>
            <person name="Barry K.W."/>
            <person name="Clum A."/>
            <person name="Dockter R.B."/>
            <person name="Fauchery L."/>
            <person name="Iotti M."/>
            <person name="Kohler A."/>
            <person name="Labutti K."/>
            <person name="Lindquist E.A."/>
            <person name="Lipzen A."/>
            <person name="Ohm R.A."/>
            <person name="Wang M."/>
            <person name="Grigoriev I.V."/>
            <person name="Zambonelli A."/>
            <person name="Martin F.M."/>
        </authorList>
    </citation>
    <scope>NUCLEOTIDE SEQUENCE [LARGE SCALE GENOMIC DNA]</scope>
    <source>
        <strain evidence="2 3">Tbo3840</strain>
    </source>
</reference>
<dbReference type="Proteomes" id="UP000244722">
    <property type="component" value="Unassembled WGS sequence"/>
</dbReference>
<keyword evidence="1" id="KW-0175">Coiled coil</keyword>